<accession>A0A0S1SMZ7</accession>
<keyword evidence="1" id="KW-0547">Nucleotide-binding</keyword>
<comment type="catalytic activity">
    <reaction evidence="1">
        <text>L-aspartyl-tRNA(Asn) + L-glutamine + ATP + H2O = L-asparaginyl-tRNA(Asn) + L-glutamate + ADP + phosphate + 2 H(+)</text>
        <dbReference type="Rhea" id="RHEA:14513"/>
        <dbReference type="Rhea" id="RHEA-COMP:9674"/>
        <dbReference type="Rhea" id="RHEA-COMP:9677"/>
        <dbReference type="ChEBI" id="CHEBI:15377"/>
        <dbReference type="ChEBI" id="CHEBI:15378"/>
        <dbReference type="ChEBI" id="CHEBI:29985"/>
        <dbReference type="ChEBI" id="CHEBI:30616"/>
        <dbReference type="ChEBI" id="CHEBI:43474"/>
        <dbReference type="ChEBI" id="CHEBI:58359"/>
        <dbReference type="ChEBI" id="CHEBI:78515"/>
        <dbReference type="ChEBI" id="CHEBI:78516"/>
        <dbReference type="ChEBI" id="CHEBI:456216"/>
    </reaction>
</comment>
<dbReference type="InterPro" id="IPR003837">
    <property type="entry name" value="GatC"/>
</dbReference>
<dbReference type="KEGG" id="prf:PeribacterA2_1118"/>
<dbReference type="GO" id="GO:0006412">
    <property type="term" value="P:translation"/>
    <property type="evidence" value="ECO:0007669"/>
    <property type="project" value="UniProtKB-UniRule"/>
</dbReference>
<dbReference type="GO" id="GO:0016740">
    <property type="term" value="F:transferase activity"/>
    <property type="evidence" value="ECO:0007669"/>
    <property type="project" value="UniProtKB-KW"/>
</dbReference>
<comment type="subunit">
    <text evidence="1">Heterotrimer of A, B and C subunits.</text>
</comment>
<evidence type="ECO:0000313" key="3">
    <source>
        <dbReference type="Proteomes" id="UP000069135"/>
    </source>
</evidence>
<dbReference type="AlphaFoldDB" id="A0A0S1SMP4"/>
<dbReference type="EC" id="6.3.5.-" evidence="1"/>
<dbReference type="HAMAP" id="MF_00122">
    <property type="entry name" value="GatC"/>
    <property type="match status" value="1"/>
</dbReference>
<dbReference type="NCBIfam" id="TIGR00135">
    <property type="entry name" value="gatC"/>
    <property type="match status" value="1"/>
</dbReference>
<dbReference type="GO" id="GO:0050566">
    <property type="term" value="F:asparaginyl-tRNA synthase (glutamine-hydrolyzing) activity"/>
    <property type="evidence" value="ECO:0007669"/>
    <property type="project" value="RHEA"/>
</dbReference>
<reference evidence="2 3" key="2">
    <citation type="journal article" date="2016" name="PeerJ">
        <title>Analysis of five complete genome sequences for members of the class Peribacteria in the recently recognized Peregrinibacteria bacterial phylum.</title>
        <authorList>
            <person name="Anantharaman K."/>
            <person name="Brown C.T."/>
            <person name="Burstein D."/>
            <person name="Castelle C.J."/>
            <person name="Probst A.J."/>
            <person name="Thomas B.C."/>
            <person name="Williams K.H."/>
            <person name="Banfield J.F."/>
        </authorList>
    </citation>
    <scope>NUCLEOTIDE SEQUENCE [LARGE SCALE GENOMIC DNA]</scope>
    <source>
        <strain evidence="2">RIFOXYD1_FULL_PER-ii_59_16</strain>
    </source>
</reference>
<gene>
    <name evidence="1" type="primary">gatC</name>
    <name evidence="2" type="ORF">PeribacterD1_1118</name>
</gene>
<comment type="catalytic activity">
    <reaction evidence="1">
        <text>L-glutamyl-tRNA(Gln) + L-glutamine + ATP + H2O = L-glutaminyl-tRNA(Gln) + L-glutamate + ADP + phosphate + H(+)</text>
        <dbReference type="Rhea" id="RHEA:17521"/>
        <dbReference type="Rhea" id="RHEA-COMP:9681"/>
        <dbReference type="Rhea" id="RHEA-COMP:9684"/>
        <dbReference type="ChEBI" id="CHEBI:15377"/>
        <dbReference type="ChEBI" id="CHEBI:15378"/>
        <dbReference type="ChEBI" id="CHEBI:29985"/>
        <dbReference type="ChEBI" id="CHEBI:30616"/>
        <dbReference type="ChEBI" id="CHEBI:43474"/>
        <dbReference type="ChEBI" id="CHEBI:58359"/>
        <dbReference type="ChEBI" id="CHEBI:78520"/>
        <dbReference type="ChEBI" id="CHEBI:78521"/>
        <dbReference type="ChEBI" id="CHEBI:456216"/>
    </reaction>
</comment>
<proteinExistence type="inferred from homology"/>
<dbReference type="Pfam" id="PF02686">
    <property type="entry name" value="GatC"/>
    <property type="match status" value="1"/>
</dbReference>
<accession>A0A0S1SMP4</accession>
<dbReference type="GO" id="GO:0070681">
    <property type="term" value="P:glutaminyl-tRNAGln biosynthesis via transamidation"/>
    <property type="evidence" value="ECO:0007669"/>
    <property type="project" value="TreeGrafter"/>
</dbReference>
<evidence type="ECO:0000256" key="1">
    <source>
        <dbReference type="HAMAP-Rule" id="MF_00122"/>
    </source>
</evidence>
<protein>
    <recommendedName>
        <fullName evidence="1">Aspartyl/glutamyl-tRNA(Asn/Gln) amidotransferase subunit C</fullName>
        <shortName evidence="1">Asp/Glu-ADT subunit C</shortName>
        <ecNumber evidence="1">6.3.5.-</ecNumber>
    </recommendedName>
</protein>
<keyword evidence="1" id="KW-0067">ATP-binding</keyword>
<comment type="function">
    <text evidence="1">Allows the formation of correctly charged Asn-tRNA(Asn) or Gln-tRNA(Gln) through the transamidation of misacylated Asp-tRNA(Asn) or Glu-tRNA(Gln) in organisms which lack either or both of asparaginyl-tRNA or glutaminyl-tRNA synthetases. The reaction takes place in the presence of glutamine and ATP through an activated phospho-Asp-tRNA(Asn) or phospho-Glu-tRNA(Gln).</text>
</comment>
<dbReference type="Gene3D" id="1.10.20.60">
    <property type="entry name" value="Glu-tRNAGln amidotransferase C subunit, N-terminal domain"/>
    <property type="match status" value="1"/>
</dbReference>
<accession>A0A0S1SR72</accession>
<dbReference type="PANTHER" id="PTHR15004">
    <property type="entry name" value="GLUTAMYL-TRNA(GLN) AMIDOTRANSFERASE SUBUNIT C, MITOCHONDRIAL"/>
    <property type="match status" value="1"/>
</dbReference>
<evidence type="ECO:0000313" key="2">
    <source>
        <dbReference type="EMBL" id="ALM13778.1"/>
    </source>
</evidence>
<reference evidence="3" key="1">
    <citation type="submission" date="2015-10" db="EMBL/GenBank/DDBJ databases">
        <title>Analysis of five complete genome sequences for members of the class Peribacteria in the recently recognized Peregrinibacteria bacterial phylum.</title>
        <authorList>
            <person name="Anantharaman K."/>
            <person name="Brown C.T."/>
            <person name="Burstein D."/>
            <person name="Castelle C.J."/>
            <person name="Probst A.J."/>
            <person name="Thomas B.C."/>
            <person name="Williams K.H."/>
            <person name="Banfield J.F."/>
        </authorList>
    </citation>
    <scope>NUCLEOTIDE SEQUENCE [LARGE SCALE GENOMIC DNA]</scope>
</reference>
<sequence length="97" mass="10545">MTNLTPAQVRHIAKLARLTLSDSEVEKFSRELTQILDYVEKLKEVKTEGVEPTAQVTGLSNITRTDTIAECPVGTDALLGVSPLPIVDQQIETPSAL</sequence>
<dbReference type="GO" id="GO:0005524">
    <property type="term" value="F:ATP binding"/>
    <property type="evidence" value="ECO:0007669"/>
    <property type="project" value="UniProtKB-KW"/>
</dbReference>
<dbReference type="PANTHER" id="PTHR15004:SF0">
    <property type="entry name" value="GLUTAMYL-TRNA(GLN) AMIDOTRANSFERASE SUBUNIT C, MITOCHONDRIAL"/>
    <property type="match status" value="1"/>
</dbReference>
<dbReference type="GO" id="GO:0050567">
    <property type="term" value="F:glutaminyl-tRNA synthase (glutamine-hydrolyzing) activity"/>
    <property type="evidence" value="ECO:0007669"/>
    <property type="project" value="UniProtKB-UniRule"/>
</dbReference>
<keyword evidence="1" id="KW-0648">Protein biosynthesis</keyword>
<accession>A0A0S1SWG6</accession>
<dbReference type="InterPro" id="IPR036113">
    <property type="entry name" value="Asp/Glu-ADT_sf_sub_c"/>
</dbReference>
<keyword evidence="1" id="KW-0436">Ligase</keyword>
<dbReference type="STRING" id="1735162.PeribacterB2_1120"/>
<dbReference type="GO" id="GO:0006450">
    <property type="term" value="P:regulation of translational fidelity"/>
    <property type="evidence" value="ECO:0007669"/>
    <property type="project" value="InterPro"/>
</dbReference>
<name>A0A0S1SMP4_9BACT</name>
<dbReference type="Proteomes" id="UP000069135">
    <property type="component" value="Chromosome"/>
</dbReference>
<accession>A0A0S1SIZ7</accession>
<dbReference type="SUPFAM" id="SSF141000">
    <property type="entry name" value="Glu-tRNAGln amidotransferase C subunit"/>
    <property type="match status" value="1"/>
</dbReference>
<keyword evidence="2" id="KW-0808">Transferase</keyword>
<dbReference type="EMBL" id="CP013065">
    <property type="protein sequence ID" value="ALM13778.1"/>
    <property type="molecule type" value="Genomic_DNA"/>
</dbReference>
<comment type="similarity">
    <text evidence="1">Belongs to the GatC family.</text>
</comment>
<organism evidence="2 3">
    <name type="scientific">Candidatus Peribacter riflensis</name>
    <dbReference type="NCBI Taxonomy" id="1735162"/>
    <lineage>
        <taxon>Bacteria</taxon>
        <taxon>Candidatus Peregrinibacteriota</taxon>
        <taxon>Candidatus Peribacteria</taxon>
        <taxon>Candidatus Peribacterales</taxon>
        <taxon>Candidatus Peribacteraceae</taxon>
        <taxon>Candidatus Peribacter</taxon>
    </lineage>
</organism>